<dbReference type="PROSITE" id="PS51462">
    <property type="entry name" value="NUDIX"/>
    <property type="match status" value="1"/>
</dbReference>
<dbReference type="Proteomes" id="UP000013232">
    <property type="component" value="Unassembled WGS sequence"/>
</dbReference>
<comment type="caution">
    <text evidence="5">The sequence shown here is derived from an EMBL/GenBank/DDBJ whole genome shotgun (WGS) entry which is preliminary data.</text>
</comment>
<dbReference type="OrthoDB" id="9791228at2"/>
<dbReference type="PRINTS" id="PR00502">
    <property type="entry name" value="NUDIXFAMILY"/>
</dbReference>
<dbReference type="Gene3D" id="3.90.79.10">
    <property type="entry name" value="Nucleoside Triphosphate Pyrophosphohydrolase"/>
    <property type="match status" value="1"/>
</dbReference>
<evidence type="ECO:0000256" key="3">
    <source>
        <dbReference type="RuleBase" id="RU003476"/>
    </source>
</evidence>
<organism evidence="5 6">
    <name type="scientific">Thauera linaloolentis (strain DSM 12138 / JCM 21573 / CCUG 41526 / CIP 105981 / IAM 15112 / NBRC 102519 / 47Lol)</name>
    <dbReference type="NCBI Taxonomy" id="1123367"/>
    <lineage>
        <taxon>Bacteria</taxon>
        <taxon>Pseudomonadati</taxon>
        <taxon>Pseudomonadota</taxon>
        <taxon>Betaproteobacteria</taxon>
        <taxon>Rhodocyclales</taxon>
        <taxon>Zoogloeaceae</taxon>
        <taxon>Thauera</taxon>
    </lineage>
</organism>
<reference evidence="5 6" key="1">
    <citation type="submission" date="2012-09" db="EMBL/GenBank/DDBJ databases">
        <title>Draft Genome Sequences of 6 Strains from Genus Thauera.</title>
        <authorList>
            <person name="Liu B."/>
            <person name="Shapleigh J.P."/>
            <person name="Frostegard A.H."/>
        </authorList>
    </citation>
    <scope>NUCLEOTIDE SEQUENCE [LARGE SCALE GENOMIC DNA]</scope>
    <source>
        <strain evidence="6">47Lol / DSM 12138</strain>
    </source>
</reference>
<evidence type="ECO:0000313" key="6">
    <source>
        <dbReference type="Proteomes" id="UP000013232"/>
    </source>
</evidence>
<dbReference type="RefSeq" id="WP_004340249.1">
    <property type="nucleotide sequence ID" value="NZ_AMXE01000054.1"/>
</dbReference>
<comment type="similarity">
    <text evidence="3">Belongs to the Nudix hydrolase family.</text>
</comment>
<dbReference type="AlphaFoldDB" id="N6Y4C9"/>
<evidence type="ECO:0000256" key="2">
    <source>
        <dbReference type="ARBA" id="ARBA00022801"/>
    </source>
</evidence>
<feature type="domain" description="Nudix hydrolase" evidence="4">
    <location>
        <begin position="9"/>
        <end position="146"/>
    </location>
</feature>
<keyword evidence="6" id="KW-1185">Reference proteome</keyword>
<dbReference type="EMBL" id="AMXE01000054">
    <property type="protein sequence ID" value="ENO86445.1"/>
    <property type="molecule type" value="Genomic_DNA"/>
</dbReference>
<dbReference type="InterPro" id="IPR020476">
    <property type="entry name" value="Nudix_hydrolase"/>
</dbReference>
<dbReference type="InterPro" id="IPR015797">
    <property type="entry name" value="NUDIX_hydrolase-like_dom_sf"/>
</dbReference>
<dbReference type="SUPFAM" id="SSF55811">
    <property type="entry name" value="Nudix"/>
    <property type="match status" value="1"/>
</dbReference>
<gene>
    <name evidence="5" type="ORF">C666_13080</name>
</gene>
<dbReference type="GO" id="GO:0016787">
    <property type="term" value="F:hydrolase activity"/>
    <property type="evidence" value="ECO:0007669"/>
    <property type="project" value="UniProtKB-KW"/>
</dbReference>
<dbReference type="CDD" id="cd04688">
    <property type="entry name" value="NUDIX_Hydrolase"/>
    <property type="match status" value="1"/>
</dbReference>
<dbReference type="InterPro" id="IPR020084">
    <property type="entry name" value="NUDIX_hydrolase_CS"/>
</dbReference>
<evidence type="ECO:0000313" key="5">
    <source>
        <dbReference type="EMBL" id="ENO86445.1"/>
    </source>
</evidence>
<dbReference type="PROSITE" id="PS00893">
    <property type="entry name" value="NUDIX_BOX"/>
    <property type="match status" value="1"/>
</dbReference>
<accession>N6Y4C9</accession>
<evidence type="ECO:0000256" key="1">
    <source>
        <dbReference type="ARBA" id="ARBA00001946"/>
    </source>
</evidence>
<protein>
    <submittedName>
        <fullName evidence="5">NUDIX hydrolase</fullName>
    </submittedName>
</protein>
<dbReference type="PANTHER" id="PTHR43046:SF14">
    <property type="entry name" value="MUTT_NUDIX FAMILY PROTEIN"/>
    <property type="match status" value="1"/>
</dbReference>
<dbReference type="InterPro" id="IPR000086">
    <property type="entry name" value="NUDIX_hydrolase_dom"/>
</dbReference>
<sequence length="156" mass="17623">MLSFDIGSHRFQLRAAAVIVEDGYALLHRLEGDPIWALPGGRVEPGEPAASTVVREMLEETGEHLECRELLFVVENFFEYNGKPQHEVGLYFRSTLRPDSYLRDKVISHKGIEDNKALEFRWFQLVELESVNLHPAFLRGALAAQPVGVSHIVQGK</sequence>
<dbReference type="eggNOG" id="COG1051">
    <property type="taxonomic scope" value="Bacteria"/>
</dbReference>
<evidence type="ECO:0000259" key="4">
    <source>
        <dbReference type="PROSITE" id="PS51462"/>
    </source>
</evidence>
<comment type="cofactor">
    <cofactor evidence="1">
        <name>Mg(2+)</name>
        <dbReference type="ChEBI" id="CHEBI:18420"/>
    </cofactor>
</comment>
<proteinExistence type="inferred from homology"/>
<dbReference type="STRING" id="1123367.GCA_000621305_03322"/>
<name>N6Y4C9_THAL4</name>
<dbReference type="PANTHER" id="PTHR43046">
    <property type="entry name" value="GDP-MANNOSE MANNOSYL HYDROLASE"/>
    <property type="match status" value="1"/>
</dbReference>
<dbReference type="Pfam" id="PF00293">
    <property type="entry name" value="NUDIX"/>
    <property type="match status" value="1"/>
</dbReference>
<keyword evidence="2 3" id="KW-0378">Hydrolase</keyword>